<gene>
    <name evidence="3" type="ORF">V0288_18405</name>
</gene>
<evidence type="ECO:0000256" key="1">
    <source>
        <dbReference type="ARBA" id="ARBA00023004"/>
    </source>
</evidence>
<dbReference type="RefSeq" id="WP_332866587.1">
    <property type="nucleotide sequence ID" value="NZ_JBAFSM010000040.1"/>
</dbReference>
<dbReference type="SMART" id="SM00899">
    <property type="entry name" value="FeoA"/>
    <property type="match status" value="1"/>
</dbReference>
<feature type="domain" description="Ferrous iron transporter FeoA-like" evidence="2">
    <location>
        <begin position="36"/>
        <end position="102"/>
    </location>
</feature>
<dbReference type="Proteomes" id="UP001328733">
    <property type="component" value="Unassembled WGS sequence"/>
</dbReference>
<comment type="caution">
    <text evidence="3">The sequence shown here is derived from an EMBL/GenBank/DDBJ whole genome shotgun (WGS) entry which is preliminary data.</text>
</comment>
<dbReference type="EMBL" id="JBAFSM010000040">
    <property type="protein sequence ID" value="MEG3439104.1"/>
    <property type="molecule type" value="Genomic_DNA"/>
</dbReference>
<dbReference type="Gene3D" id="2.30.30.90">
    <property type="match status" value="1"/>
</dbReference>
<dbReference type="InterPro" id="IPR038157">
    <property type="entry name" value="FeoA_core_dom"/>
</dbReference>
<name>A0AAW9R074_9CHRO</name>
<dbReference type="SUPFAM" id="SSF50037">
    <property type="entry name" value="C-terminal domain of transcriptional repressors"/>
    <property type="match status" value="1"/>
</dbReference>
<reference evidence="3 4" key="1">
    <citation type="submission" date="2024-01" db="EMBL/GenBank/DDBJ databases">
        <title>Genomic insights into the taxonomy and metabolism of the cyanobacterium Pannus brasiliensis CCIBt3594.</title>
        <authorList>
            <person name="Machado M."/>
            <person name="Botero N.B."/>
            <person name="Andreote A.P.D."/>
            <person name="Feitosa A.M.T."/>
            <person name="Popin R."/>
            <person name="Sivonen K."/>
            <person name="Fiore M.F."/>
        </authorList>
    </citation>
    <scope>NUCLEOTIDE SEQUENCE [LARGE SCALE GENOMIC DNA]</scope>
    <source>
        <strain evidence="3 4">CCIBt3594</strain>
    </source>
</reference>
<dbReference type="InterPro" id="IPR007167">
    <property type="entry name" value="Fe-transptr_FeoA-like"/>
</dbReference>
<accession>A0AAW9R074</accession>
<keyword evidence="1" id="KW-0408">Iron</keyword>
<evidence type="ECO:0000313" key="4">
    <source>
        <dbReference type="Proteomes" id="UP001328733"/>
    </source>
</evidence>
<proteinExistence type="predicted"/>
<dbReference type="AlphaFoldDB" id="A0AAW9R074"/>
<dbReference type="GO" id="GO:0046914">
    <property type="term" value="F:transition metal ion binding"/>
    <property type="evidence" value="ECO:0007669"/>
    <property type="project" value="InterPro"/>
</dbReference>
<evidence type="ECO:0000313" key="3">
    <source>
        <dbReference type="EMBL" id="MEG3439104.1"/>
    </source>
</evidence>
<keyword evidence="4" id="KW-1185">Reference proteome</keyword>
<sequence length="103" mass="11246">MISVFSHGKTSIQNNPAWKFAYIGGTAGERNPDTISTLREMRVGDRVRVEGYDDRDLQKSGLSVGAEIRVLSRTPSGSVMVQLGERQIGIGAGIIDRIFVKPL</sequence>
<protein>
    <submittedName>
        <fullName evidence="3">FeoA family protein</fullName>
    </submittedName>
</protein>
<dbReference type="InterPro" id="IPR008988">
    <property type="entry name" value="Transcriptional_repressor_C"/>
</dbReference>
<organism evidence="3 4">
    <name type="scientific">Pannus brasiliensis CCIBt3594</name>
    <dbReference type="NCBI Taxonomy" id="1427578"/>
    <lineage>
        <taxon>Bacteria</taxon>
        <taxon>Bacillati</taxon>
        <taxon>Cyanobacteriota</taxon>
        <taxon>Cyanophyceae</taxon>
        <taxon>Oscillatoriophycideae</taxon>
        <taxon>Chroococcales</taxon>
        <taxon>Microcystaceae</taxon>
        <taxon>Pannus</taxon>
    </lineage>
</organism>
<dbReference type="Pfam" id="PF04023">
    <property type="entry name" value="FeoA"/>
    <property type="match status" value="1"/>
</dbReference>
<evidence type="ECO:0000259" key="2">
    <source>
        <dbReference type="SMART" id="SM00899"/>
    </source>
</evidence>